<dbReference type="PANTHER" id="PTHR37610">
    <property type="entry name" value="CCHC-TYPE DOMAIN-CONTAINING PROTEIN"/>
    <property type="match status" value="1"/>
</dbReference>
<feature type="compositionally biased region" description="Basic and acidic residues" evidence="1">
    <location>
        <begin position="459"/>
        <end position="473"/>
    </location>
</feature>
<accession>A0A7J0E3Y8</accession>
<dbReference type="AlphaFoldDB" id="A0A7J0E3Y8"/>
<feature type="region of interest" description="Disordered" evidence="1">
    <location>
        <begin position="411"/>
        <end position="473"/>
    </location>
</feature>
<proteinExistence type="predicted"/>
<evidence type="ECO:0000256" key="1">
    <source>
        <dbReference type="SAM" id="MobiDB-lite"/>
    </source>
</evidence>
<dbReference type="Proteomes" id="UP000585474">
    <property type="component" value="Unassembled WGS sequence"/>
</dbReference>
<evidence type="ECO:0000313" key="3">
    <source>
        <dbReference type="Proteomes" id="UP000585474"/>
    </source>
</evidence>
<keyword evidence="3" id="KW-1185">Reference proteome</keyword>
<name>A0A7J0E3Y8_9ERIC</name>
<evidence type="ECO:0000313" key="2">
    <source>
        <dbReference type="EMBL" id="GFY81214.1"/>
    </source>
</evidence>
<protein>
    <submittedName>
        <fullName evidence="2">Uncharacterized protein</fullName>
    </submittedName>
</protein>
<feature type="compositionally biased region" description="Low complexity" evidence="1">
    <location>
        <begin position="14"/>
        <end position="24"/>
    </location>
</feature>
<dbReference type="PANTHER" id="PTHR37610:SF40">
    <property type="entry name" value="OS01G0909600 PROTEIN"/>
    <property type="match status" value="1"/>
</dbReference>
<reference evidence="2 3" key="1">
    <citation type="submission" date="2019-07" db="EMBL/GenBank/DDBJ databases">
        <title>De Novo Assembly of kiwifruit Actinidia rufa.</title>
        <authorList>
            <person name="Sugita-Konishi S."/>
            <person name="Sato K."/>
            <person name="Mori E."/>
            <person name="Abe Y."/>
            <person name="Kisaki G."/>
            <person name="Hamano K."/>
            <person name="Suezawa K."/>
            <person name="Otani M."/>
            <person name="Fukuda T."/>
            <person name="Manabe T."/>
            <person name="Gomi K."/>
            <person name="Tabuchi M."/>
            <person name="Akimitsu K."/>
            <person name="Kataoka I."/>
        </authorList>
    </citation>
    <scope>NUCLEOTIDE SEQUENCE [LARGE SCALE GENOMIC DNA]</scope>
    <source>
        <strain evidence="3">cv. Fuchu</strain>
    </source>
</reference>
<dbReference type="OrthoDB" id="1690976at2759"/>
<gene>
    <name evidence="2" type="ORF">Acr_01g0010230</name>
</gene>
<organism evidence="2 3">
    <name type="scientific">Actinidia rufa</name>
    <dbReference type="NCBI Taxonomy" id="165716"/>
    <lineage>
        <taxon>Eukaryota</taxon>
        <taxon>Viridiplantae</taxon>
        <taxon>Streptophyta</taxon>
        <taxon>Embryophyta</taxon>
        <taxon>Tracheophyta</taxon>
        <taxon>Spermatophyta</taxon>
        <taxon>Magnoliopsida</taxon>
        <taxon>eudicotyledons</taxon>
        <taxon>Gunneridae</taxon>
        <taxon>Pentapetalae</taxon>
        <taxon>asterids</taxon>
        <taxon>Ericales</taxon>
        <taxon>Actinidiaceae</taxon>
        <taxon>Actinidia</taxon>
    </lineage>
</organism>
<comment type="caution">
    <text evidence="2">The sequence shown here is derived from an EMBL/GenBank/DDBJ whole genome shotgun (WGS) entry which is preliminary data.</text>
</comment>
<dbReference type="EMBL" id="BJWL01000001">
    <property type="protein sequence ID" value="GFY81214.1"/>
    <property type="molecule type" value="Genomic_DNA"/>
</dbReference>
<sequence length="486" mass="53144">MVSEPSKPSPPPTALTAAQTPAASVQPSPFLPPLRVQIPTSASAATINLHLRPTSQPSPSLASQLLLLHPEAQIPTSASAATINLHLRAAAPSSSDSNLCECSHHQPPSQANLAAISVTMMADSLKEIAPVLTVPVPSPLYIGGKRKTRWILGKEPKLVESDPKFDEWVSDNCIILGWMFNSMEDRVYHMFMYHDTVHGLWTALTQMYAHAHNESRIFELYREISHASQTTLGLSVADYFGYLQTRWEELAQYEPLSDFPSDGAILNTSPLPSLYEAFAIVDGDERRRRLLPSPSKSPIIVPDQRAFAASSGTHLYCQHCPISPASWGWSWGGRSGGRGRGTPRTGAIAEVESIPTDLPDFKQLQLQIAQLQSHLGLAPTFPSSGPTAAIVAKTPTALHGPNFEIFAADNPMPPRPLPILEPSPPTPNDSLPPIDSQNPSPCAHAPLPASSLESGSRNVCEEERTNVDQRHREYEERRWWHQTINL</sequence>
<feature type="region of interest" description="Disordered" evidence="1">
    <location>
        <begin position="1"/>
        <end position="28"/>
    </location>
</feature>
<feature type="compositionally biased region" description="Pro residues" evidence="1">
    <location>
        <begin position="411"/>
        <end position="427"/>
    </location>
</feature>